<feature type="domain" description="JmjC" evidence="1">
    <location>
        <begin position="310"/>
        <end position="478"/>
    </location>
</feature>
<dbReference type="Proteomes" id="UP000183365">
    <property type="component" value="Unassembled WGS sequence"/>
</dbReference>
<keyword evidence="3" id="KW-1185">Reference proteome</keyword>
<dbReference type="Pfam" id="PF13621">
    <property type="entry name" value="Cupin_8"/>
    <property type="match status" value="1"/>
</dbReference>
<dbReference type="SMART" id="SM00558">
    <property type="entry name" value="JmjC"/>
    <property type="match status" value="1"/>
</dbReference>
<dbReference type="EMBL" id="FQNF01000003">
    <property type="protein sequence ID" value="SGZ38051.1"/>
    <property type="molecule type" value="Genomic_DNA"/>
</dbReference>
<dbReference type="InterPro" id="IPR003347">
    <property type="entry name" value="JmjC_dom"/>
</dbReference>
<dbReference type="Gene3D" id="2.60.120.650">
    <property type="entry name" value="Cupin"/>
    <property type="match status" value="1"/>
</dbReference>
<dbReference type="AlphaFoldDB" id="A0A1L0AZC6"/>
<name>A0A1L0AZC6_9ASCO</name>
<evidence type="ECO:0000313" key="2">
    <source>
        <dbReference type="EMBL" id="SGZ38051.1"/>
    </source>
</evidence>
<sequence length="631" mass="73404">MIDNGPFKKQKLDNTVETSNDISKVDLSSFRANNNSFLSSTKHPLGILPDGNYLMSIRGSNEKKKIHAESVQKNLGHLSIWSYEQIIDFVKNYVDDPQTVKSLQQTSRLMYGLLYEDDIWRNCYIKEYEALEEIQKTKDVKEPIIPFKNLGASNTWKGSWRRTLLNIPQDEEEAMIQSQELIFSDFLFRPYQNRQINYRKTFKQILQLEDTNYRNCNNGNLFFSIDRFSKEEFYNDNKFESNYYNKPFILQNTLDSGAKRLDKIEDLLNTLPPESEFRQEVVKWSLMEYFKYFHANKDESPLYLFDCNRDLLTKLKDYYVKPDYSSLDFFNVFEETRPDHLWIIAGPGNSGSTFHKDPNSTSAWNQLLSGLKLWIMLPPDVSPPGVIADLEEENVTAPLSLSEWVNAGFFNDCLKLCEKNTLNKKYCLIGCTYPGETIYVPSNWWHSVINIEDSVAMTGNFVPKENLHRVLNFFKNKKLQISGFHLKNLIKSMNEFWSKNSNSYEGPNATLSRIIERFDEFFTSGRSVNMLNNIDDEDCGVLEDDSNSILNEVPIYEYFALLINSDPRFNSYLKESMGRLSELEKQQNNKNPPKVKESEMWAKLVDNSKCFEKGANSGFAFNFADESSDEE</sequence>
<dbReference type="SUPFAM" id="SSF51197">
    <property type="entry name" value="Clavaminate synthase-like"/>
    <property type="match status" value="1"/>
</dbReference>
<organism evidence="2 3">
    <name type="scientific">Hanseniaspora guilliermondii</name>
    <dbReference type="NCBI Taxonomy" id="56406"/>
    <lineage>
        <taxon>Eukaryota</taxon>
        <taxon>Fungi</taxon>
        <taxon>Dikarya</taxon>
        <taxon>Ascomycota</taxon>
        <taxon>Saccharomycotina</taxon>
        <taxon>Saccharomycetes</taxon>
        <taxon>Saccharomycodales</taxon>
        <taxon>Saccharomycodaceae</taxon>
        <taxon>Hanseniaspora</taxon>
    </lineage>
</organism>
<dbReference type="InterPro" id="IPR041667">
    <property type="entry name" value="Cupin_8"/>
</dbReference>
<protein>
    <recommendedName>
        <fullName evidence="1">JmjC domain-containing protein</fullName>
    </recommendedName>
</protein>
<dbReference type="GO" id="GO:0000987">
    <property type="term" value="F:cis-regulatory region sequence-specific DNA binding"/>
    <property type="evidence" value="ECO:0007669"/>
    <property type="project" value="TreeGrafter"/>
</dbReference>
<dbReference type="PROSITE" id="PS51184">
    <property type="entry name" value="JMJC"/>
    <property type="match status" value="1"/>
</dbReference>
<accession>A0A1L0AZC6</accession>
<dbReference type="PANTHER" id="PTHR12480:SF21">
    <property type="entry name" value="JMJC DOMAIN-CONTAINING PROTEIN 8"/>
    <property type="match status" value="1"/>
</dbReference>
<dbReference type="GO" id="GO:0005634">
    <property type="term" value="C:nucleus"/>
    <property type="evidence" value="ECO:0007669"/>
    <property type="project" value="TreeGrafter"/>
</dbReference>
<dbReference type="InterPro" id="IPR050910">
    <property type="entry name" value="JMJD6_ArgDemeth/LysHydrox"/>
</dbReference>
<gene>
    <name evidence="2" type="ORF">HGUI_00251</name>
</gene>
<evidence type="ECO:0000313" key="3">
    <source>
        <dbReference type="Proteomes" id="UP000183365"/>
    </source>
</evidence>
<proteinExistence type="predicted"/>
<evidence type="ECO:0000259" key="1">
    <source>
        <dbReference type="PROSITE" id="PS51184"/>
    </source>
</evidence>
<dbReference type="VEuPathDB" id="FungiDB:HGUI_00251"/>
<dbReference type="OrthoDB" id="424465at2759"/>
<dbReference type="PANTHER" id="PTHR12480">
    <property type="entry name" value="ARGININE DEMETHYLASE AND LYSYL-HYDROXYLASE JMJD"/>
    <property type="match status" value="1"/>
</dbReference>
<reference evidence="3" key="1">
    <citation type="submission" date="2016-11" db="EMBL/GenBank/DDBJ databases">
        <authorList>
            <person name="Guldener U."/>
        </authorList>
    </citation>
    <scope>NUCLEOTIDE SEQUENCE [LARGE SCALE GENOMIC DNA]</scope>
</reference>